<accession>X0VLL2</accession>
<dbReference type="SUPFAM" id="SSF69786">
    <property type="entry name" value="YggU-like"/>
    <property type="match status" value="1"/>
</dbReference>
<organism evidence="2">
    <name type="scientific">marine sediment metagenome</name>
    <dbReference type="NCBI Taxonomy" id="412755"/>
    <lineage>
        <taxon>unclassified sequences</taxon>
        <taxon>metagenomes</taxon>
        <taxon>ecological metagenomes</taxon>
    </lineage>
</organism>
<dbReference type="InterPro" id="IPR003746">
    <property type="entry name" value="DUF167"/>
</dbReference>
<dbReference type="SMART" id="SM01152">
    <property type="entry name" value="DUF167"/>
    <property type="match status" value="1"/>
</dbReference>
<dbReference type="PANTHER" id="PTHR13420:SF7">
    <property type="entry name" value="UPF0235 PROTEIN C15ORF40"/>
    <property type="match status" value="1"/>
</dbReference>
<evidence type="ECO:0000313" key="2">
    <source>
        <dbReference type="EMBL" id="GAG01426.1"/>
    </source>
</evidence>
<dbReference type="GO" id="GO:0005737">
    <property type="term" value="C:cytoplasm"/>
    <property type="evidence" value="ECO:0007669"/>
    <property type="project" value="TreeGrafter"/>
</dbReference>
<dbReference type="Pfam" id="PF02594">
    <property type="entry name" value="DUF167"/>
    <property type="match status" value="1"/>
</dbReference>
<dbReference type="NCBIfam" id="TIGR00251">
    <property type="entry name" value="DUF167 family protein"/>
    <property type="match status" value="1"/>
</dbReference>
<gene>
    <name evidence="2" type="ORF">S01H1_43665</name>
</gene>
<dbReference type="Gene3D" id="3.30.1200.10">
    <property type="entry name" value="YggU-like"/>
    <property type="match status" value="1"/>
</dbReference>
<evidence type="ECO:0008006" key="3">
    <source>
        <dbReference type="Google" id="ProtNLM"/>
    </source>
</evidence>
<dbReference type="EMBL" id="BARS01027824">
    <property type="protein sequence ID" value="GAG01426.1"/>
    <property type="molecule type" value="Genomic_DNA"/>
</dbReference>
<dbReference type="PANTHER" id="PTHR13420">
    <property type="entry name" value="UPF0235 PROTEIN C15ORF40"/>
    <property type="match status" value="1"/>
</dbReference>
<proteinExistence type="inferred from homology"/>
<comment type="similarity">
    <text evidence="1">Belongs to the UPF0235 family.</text>
</comment>
<reference evidence="2" key="1">
    <citation type="journal article" date="2014" name="Front. Microbiol.">
        <title>High frequency of phylogenetically diverse reductive dehalogenase-homologous genes in deep subseafloor sedimentary metagenomes.</title>
        <authorList>
            <person name="Kawai M."/>
            <person name="Futagami T."/>
            <person name="Toyoda A."/>
            <person name="Takaki Y."/>
            <person name="Nishi S."/>
            <person name="Hori S."/>
            <person name="Arai W."/>
            <person name="Tsubouchi T."/>
            <person name="Morono Y."/>
            <person name="Uchiyama I."/>
            <person name="Ito T."/>
            <person name="Fujiyama A."/>
            <person name="Inagaki F."/>
            <person name="Takami H."/>
        </authorList>
    </citation>
    <scope>NUCLEOTIDE SEQUENCE</scope>
    <source>
        <strain evidence="2">Expedition CK06-06</strain>
    </source>
</reference>
<feature type="non-terminal residue" evidence="2">
    <location>
        <position position="1"/>
    </location>
</feature>
<name>X0VLL2_9ZZZZ</name>
<dbReference type="AlphaFoldDB" id="X0VLL2"/>
<sequence length="83" mass="8756">RARRSAVGGVHGEALRVSVSEPPVDGEANRGCVRALAKALEVSRADVTLELASRARRKRVRVDGDPLALSARLRGLAGSGRND</sequence>
<evidence type="ECO:0000256" key="1">
    <source>
        <dbReference type="ARBA" id="ARBA00010364"/>
    </source>
</evidence>
<protein>
    <recommendedName>
        <fullName evidence="3">DUF167 domain-containing protein</fullName>
    </recommendedName>
</protein>
<comment type="caution">
    <text evidence="2">The sequence shown here is derived from an EMBL/GenBank/DDBJ whole genome shotgun (WGS) entry which is preliminary data.</text>
</comment>
<dbReference type="InterPro" id="IPR036591">
    <property type="entry name" value="YggU-like_sf"/>
</dbReference>